<dbReference type="GO" id="GO:0006508">
    <property type="term" value="P:proteolysis"/>
    <property type="evidence" value="ECO:0007669"/>
    <property type="project" value="InterPro"/>
</dbReference>
<comment type="function">
    <text evidence="1">May be involved in vacuolar sorting and osmoregulation.</text>
</comment>
<keyword evidence="6 10" id="KW-1133">Transmembrane helix</keyword>
<gene>
    <name evidence="12" type="ORF">SAMN05421803_112170</name>
</gene>
<reference evidence="12 13" key="1">
    <citation type="submission" date="2016-11" db="EMBL/GenBank/DDBJ databases">
        <authorList>
            <person name="Jaros S."/>
            <person name="Januszkiewicz K."/>
            <person name="Wedrychowicz H."/>
        </authorList>
    </citation>
    <scope>NUCLEOTIDE SEQUENCE [LARGE SCALE GENOMIC DNA]</scope>
    <source>
        <strain evidence="12 13">CGMCC 4.5723</strain>
    </source>
</reference>
<name>A0A1M6NYT3_9ACTN</name>
<evidence type="ECO:0000256" key="1">
    <source>
        <dbReference type="ARBA" id="ARBA00003273"/>
    </source>
</evidence>
<evidence type="ECO:0000313" key="13">
    <source>
        <dbReference type="Proteomes" id="UP000184452"/>
    </source>
</evidence>
<feature type="transmembrane region" description="Helical" evidence="10">
    <location>
        <begin position="381"/>
        <end position="405"/>
    </location>
</feature>
<feature type="transmembrane region" description="Helical" evidence="10">
    <location>
        <begin position="425"/>
        <end position="446"/>
    </location>
</feature>
<dbReference type="GO" id="GO:0008235">
    <property type="term" value="F:metalloexopeptidase activity"/>
    <property type="evidence" value="ECO:0007669"/>
    <property type="project" value="InterPro"/>
</dbReference>
<feature type="transmembrane region" description="Helical" evidence="10">
    <location>
        <begin position="20"/>
        <end position="40"/>
    </location>
</feature>
<dbReference type="STRING" id="758803.SAMN05421803_112170"/>
<evidence type="ECO:0000256" key="4">
    <source>
        <dbReference type="ARBA" id="ARBA00017435"/>
    </source>
</evidence>
<evidence type="ECO:0000256" key="10">
    <source>
        <dbReference type="SAM" id="Phobius"/>
    </source>
</evidence>
<dbReference type="Pfam" id="PF04389">
    <property type="entry name" value="Peptidase_M28"/>
    <property type="match status" value="1"/>
</dbReference>
<feature type="transmembrane region" description="Helical" evidence="10">
    <location>
        <begin position="453"/>
        <end position="473"/>
    </location>
</feature>
<dbReference type="GO" id="GO:0005774">
    <property type="term" value="C:vacuolar membrane"/>
    <property type="evidence" value="ECO:0007669"/>
    <property type="project" value="UniProtKB-SubCell"/>
</dbReference>
<keyword evidence="5" id="KW-0926">Vacuole</keyword>
<proteinExistence type="inferred from homology"/>
<feature type="transmembrane region" description="Helical" evidence="10">
    <location>
        <begin position="345"/>
        <end position="369"/>
    </location>
</feature>
<dbReference type="Proteomes" id="UP000184452">
    <property type="component" value="Unassembled WGS sequence"/>
</dbReference>
<feature type="transmembrane region" description="Helical" evidence="10">
    <location>
        <begin position="479"/>
        <end position="496"/>
    </location>
</feature>
<dbReference type="AlphaFoldDB" id="A0A1M6NYT3"/>
<feature type="region of interest" description="Disordered" evidence="9">
    <location>
        <begin position="758"/>
        <end position="789"/>
    </location>
</feature>
<dbReference type="Gene3D" id="3.40.630.10">
    <property type="entry name" value="Zn peptidases"/>
    <property type="match status" value="1"/>
</dbReference>
<dbReference type="RefSeq" id="WP_084737525.1">
    <property type="nucleotide sequence ID" value="NZ_FQZK01000012.1"/>
</dbReference>
<keyword evidence="13" id="KW-1185">Reference proteome</keyword>
<dbReference type="InterPro" id="IPR045175">
    <property type="entry name" value="M28_fam"/>
</dbReference>
<evidence type="ECO:0000313" key="12">
    <source>
        <dbReference type="EMBL" id="SHK00808.1"/>
    </source>
</evidence>
<evidence type="ECO:0000256" key="2">
    <source>
        <dbReference type="ARBA" id="ARBA00004128"/>
    </source>
</evidence>
<evidence type="ECO:0000256" key="3">
    <source>
        <dbReference type="ARBA" id="ARBA00010918"/>
    </source>
</evidence>
<feature type="transmembrane region" description="Helical" evidence="10">
    <location>
        <begin position="508"/>
        <end position="527"/>
    </location>
</feature>
<evidence type="ECO:0000256" key="8">
    <source>
        <dbReference type="ARBA" id="ARBA00031512"/>
    </source>
</evidence>
<protein>
    <recommendedName>
        <fullName evidence="4">Vacuolar membrane protease</fullName>
    </recommendedName>
    <alternativeName>
        <fullName evidence="8">FXNA-related family protease 1</fullName>
    </alternativeName>
</protein>
<dbReference type="InterPro" id="IPR007484">
    <property type="entry name" value="Peptidase_M28"/>
</dbReference>
<feature type="compositionally biased region" description="Low complexity" evidence="9">
    <location>
        <begin position="776"/>
        <end position="789"/>
    </location>
</feature>
<feature type="transmembrane region" description="Helical" evidence="10">
    <location>
        <begin position="533"/>
        <end position="553"/>
    </location>
</feature>
<sequence>MTQPEDGTATAPPAPRRRAAALTGVLGALLLAAVAVLTVLDQAPPAPVPADAPAGEFSADRAHARIERFAVRPHPLGTAEHDRVRDHLVAELEDLGLEPEVHEAWGAAPAELGEIEGLAPVGRVRNIVAVIEGTDPTGQLLLAAHYDSVPSGPGANDDGAGVAAILESARALLRDGEPPRNDVVLLLTDGEEVGLLGAQAFTADHPRGARDGVVLNHEARGSGGTVMMFRATPGAAPLVRAFAGAAPYPVADSTTAALFEFLPNDTDFTAFRAGGLAGMDFAYAGGSAHYHSALDSPEHVDRASLQQMGANTLALTRFLAGEDLAEYTADGGDLVYFNVPPGALLYFPAGWAVPLAAVSLLLTAGALVLARVRKEATAPRLLAGTGAVLVLLVLAGAAGALYWRLLVALRPGFAELPTGTPYAPLWPQAGAVALAVGLAALWYLVLRRVGAHALALGALLVLALLGTAGVLASPGLAPVLVPVPFAALGALAALAVRDPDSPWRRVLWTAGLVPTAVCVLAAAWTSFDSGLETGLYTALPLVVLGLVLGLPLVEAPRARRVRVAAVPVLAAAVSAALVAAGVAANPGGAAQPLPTALAYTLDADTGEAFWAFPRYGGEPRTPEPWAAGYVSGGASADGPVPDPALPGALAGAAEAVPLDPPELEVVSDATAAGERVLRLALASPRGAEGIVLAVEDPDGRVSGFSVEGREVAPVPTPEGLVGVHVYAPPADAPVGVEVRFAAAGGPLAVRLSDVDLSPSELEGLPGYTPPPDGRYVSHSRVSVTTSREL</sequence>
<keyword evidence="10" id="KW-0812">Transmembrane</keyword>
<dbReference type="SUPFAM" id="SSF53187">
    <property type="entry name" value="Zn-dependent exopeptidases"/>
    <property type="match status" value="1"/>
</dbReference>
<dbReference type="PANTHER" id="PTHR12147">
    <property type="entry name" value="METALLOPEPTIDASE M28 FAMILY MEMBER"/>
    <property type="match status" value="1"/>
</dbReference>
<keyword evidence="7" id="KW-0325">Glycoprotein</keyword>
<feature type="domain" description="Peptidase M28" evidence="11">
    <location>
        <begin position="126"/>
        <end position="315"/>
    </location>
</feature>
<feature type="transmembrane region" description="Helical" evidence="10">
    <location>
        <begin position="565"/>
        <end position="584"/>
    </location>
</feature>
<organism evidence="12 13">
    <name type="scientific">Nocardiopsis flavescens</name>
    <dbReference type="NCBI Taxonomy" id="758803"/>
    <lineage>
        <taxon>Bacteria</taxon>
        <taxon>Bacillati</taxon>
        <taxon>Actinomycetota</taxon>
        <taxon>Actinomycetes</taxon>
        <taxon>Streptosporangiales</taxon>
        <taxon>Nocardiopsidaceae</taxon>
        <taxon>Nocardiopsis</taxon>
    </lineage>
</organism>
<evidence type="ECO:0000256" key="5">
    <source>
        <dbReference type="ARBA" id="ARBA00022554"/>
    </source>
</evidence>
<evidence type="ECO:0000256" key="9">
    <source>
        <dbReference type="SAM" id="MobiDB-lite"/>
    </source>
</evidence>
<accession>A0A1M6NYT3</accession>
<comment type="similarity">
    <text evidence="3">Belongs to the peptidase M28 family.</text>
</comment>
<keyword evidence="10" id="KW-0472">Membrane</keyword>
<dbReference type="EMBL" id="FQZK01000012">
    <property type="protein sequence ID" value="SHK00808.1"/>
    <property type="molecule type" value="Genomic_DNA"/>
</dbReference>
<evidence type="ECO:0000256" key="6">
    <source>
        <dbReference type="ARBA" id="ARBA00022989"/>
    </source>
</evidence>
<evidence type="ECO:0000259" key="11">
    <source>
        <dbReference type="Pfam" id="PF04389"/>
    </source>
</evidence>
<dbReference type="PANTHER" id="PTHR12147:SF58">
    <property type="entry name" value="VACUOLAR MEMBRANE PROTEASE"/>
    <property type="match status" value="1"/>
</dbReference>
<comment type="subcellular location">
    <subcellularLocation>
        <location evidence="2">Vacuole membrane</location>
        <topology evidence="2">Multi-pass membrane protein</topology>
    </subcellularLocation>
</comment>
<evidence type="ECO:0000256" key="7">
    <source>
        <dbReference type="ARBA" id="ARBA00023180"/>
    </source>
</evidence>